<sequence length="184" mass="19926">MMRTIKFKKKGICGGILFSIAFSVMANNGANVNFKGNLILNPPCDFTSTTGADTINVDFKDILIRKMETKAANVNATTAMYQTRLPLKLDCGDTANGTALRVRIQGTTSVFNTEFLGTDNDDVGIQFINLGRGTFIPNNSTNRRARILVGDTISFYVVPIRNAGASVIKTGPFNATATLIAEYE</sequence>
<dbReference type="InterPro" id="IPR036937">
    <property type="entry name" value="Adhesion_dom_fimbrial_sf"/>
</dbReference>
<feature type="chain" id="PRO_5041162433" description="Fimbrial-type adhesion domain-containing protein" evidence="1">
    <location>
        <begin position="27"/>
        <end position="184"/>
    </location>
</feature>
<evidence type="ECO:0000313" key="4">
    <source>
        <dbReference type="Proteomes" id="UP000216001"/>
    </source>
</evidence>
<dbReference type="InterPro" id="IPR008966">
    <property type="entry name" value="Adhesion_dom_sf"/>
</dbReference>
<dbReference type="RefSeq" id="WP_071548902.1">
    <property type="nucleotide sequence ID" value="NZ_CP017672.1"/>
</dbReference>
<name>A0A264VNU9_PRORE</name>
<feature type="signal peptide" evidence="1">
    <location>
        <begin position="1"/>
        <end position="26"/>
    </location>
</feature>
<organism evidence="3 4">
    <name type="scientific">Providencia rettgeri</name>
    <dbReference type="NCBI Taxonomy" id="587"/>
    <lineage>
        <taxon>Bacteria</taxon>
        <taxon>Pseudomonadati</taxon>
        <taxon>Pseudomonadota</taxon>
        <taxon>Gammaproteobacteria</taxon>
        <taxon>Enterobacterales</taxon>
        <taxon>Morganellaceae</taxon>
        <taxon>Providencia</taxon>
    </lineage>
</organism>
<keyword evidence="1" id="KW-0732">Signal</keyword>
<comment type="caution">
    <text evidence="3">The sequence shown here is derived from an EMBL/GenBank/DDBJ whole genome shotgun (WGS) entry which is preliminary data.</text>
</comment>
<reference evidence="3 4" key="1">
    <citation type="submission" date="2017-07" db="EMBL/GenBank/DDBJ databases">
        <title>blaIMP-27 on transferable plasmids in Proteus mirabilis and Providencia rettgeri.</title>
        <authorList>
            <person name="Potter R."/>
        </authorList>
    </citation>
    <scope>NUCLEOTIDE SEQUENCE [LARGE SCALE GENOMIC DNA]</scope>
    <source>
        <strain evidence="3 4">PR1</strain>
    </source>
</reference>
<feature type="domain" description="Fimbrial-type adhesion" evidence="2">
    <location>
        <begin position="33"/>
        <end position="183"/>
    </location>
</feature>
<dbReference type="PANTHER" id="PTHR33420">
    <property type="entry name" value="FIMBRIAL SUBUNIT ELFA-RELATED"/>
    <property type="match status" value="1"/>
</dbReference>
<dbReference type="Gene3D" id="2.60.40.1090">
    <property type="entry name" value="Fimbrial-type adhesion domain"/>
    <property type="match status" value="1"/>
</dbReference>
<evidence type="ECO:0000259" key="2">
    <source>
        <dbReference type="Pfam" id="PF00419"/>
    </source>
</evidence>
<protein>
    <recommendedName>
        <fullName evidence="2">Fimbrial-type adhesion domain-containing protein</fullName>
    </recommendedName>
</protein>
<dbReference type="InterPro" id="IPR050263">
    <property type="entry name" value="Bact_Fimbrial_Adh_Pro"/>
</dbReference>
<dbReference type="AlphaFoldDB" id="A0A264VNU9"/>
<dbReference type="EMBL" id="NOWC01000027">
    <property type="protein sequence ID" value="OZS73036.1"/>
    <property type="molecule type" value="Genomic_DNA"/>
</dbReference>
<evidence type="ECO:0000256" key="1">
    <source>
        <dbReference type="SAM" id="SignalP"/>
    </source>
</evidence>
<dbReference type="PANTHER" id="PTHR33420:SF34">
    <property type="entry name" value="MINOR FIMBRIAL SUBUNIT"/>
    <property type="match status" value="1"/>
</dbReference>
<gene>
    <name evidence="3" type="ORF">CHI95_18755</name>
</gene>
<dbReference type="GO" id="GO:0009289">
    <property type="term" value="C:pilus"/>
    <property type="evidence" value="ECO:0007669"/>
    <property type="project" value="InterPro"/>
</dbReference>
<dbReference type="Proteomes" id="UP000216001">
    <property type="component" value="Unassembled WGS sequence"/>
</dbReference>
<dbReference type="GO" id="GO:0043709">
    <property type="term" value="P:cell adhesion involved in single-species biofilm formation"/>
    <property type="evidence" value="ECO:0007669"/>
    <property type="project" value="TreeGrafter"/>
</dbReference>
<proteinExistence type="predicted"/>
<accession>A0A264VNU9</accession>
<evidence type="ECO:0000313" key="3">
    <source>
        <dbReference type="EMBL" id="OZS73036.1"/>
    </source>
</evidence>
<dbReference type="Pfam" id="PF00419">
    <property type="entry name" value="Fimbrial"/>
    <property type="match status" value="1"/>
</dbReference>
<dbReference type="SUPFAM" id="SSF49401">
    <property type="entry name" value="Bacterial adhesins"/>
    <property type="match status" value="1"/>
</dbReference>
<dbReference type="InterPro" id="IPR000259">
    <property type="entry name" value="Adhesion_dom_fimbrial"/>
</dbReference>